<organism evidence="2 3">
    <name type="scientific">Mycena metata</name>
    <dbReference type="NCBI Taxonomy" id="1033252"/>
    <lineage>
        <taxon>Eukaryota</taxon>
        <taxon>Fungi</taxon>
        <taxon>Dikarya</taxon>
        <taxon>Basidiomycota</taxon>
        <taxon>Agaricomycotina</taxon>
        <taxon>Agaricomycetes</taxon>
        <taxon>Agaricomycetidae</taxon>
        <taxon>Agaricales</taxon>
        <taxon>Marasmiineae</taxon>
        <taxon>Mycenaceae</taxon>
        <taxon>Mycena</taxon>
    </lineage>
</organism>
<evidence type="ECO:0000313" key="2">
    <source>
        <dbReference type="EMBL" id="KAJ7748935.1"/>
    </source>
</evidence>
<accession>A0AAD7ISS4</accession>
<dbReference type="AlphaFoldDB" id="A0AAD7ISS4"/>
<comment type="caution">
    <text evidence="2">The sequence shown here is derived from an EMBL/GenBank/DDBJ whole genome shotgun (WGS) entry which is preliminary data.</text>
</comment>
<gene>
    <name evidence="2" type="ORF">B0H16DRAFT_1461440</name>
</gene>
<name>A0AAD7ISS4_9AGAR</name>
<evidence type="ECO:0000313" key="3">
    <source>
        <dbReference type="Proteomes" id="UP001215598"/>
    </source>
</evidence>
<keyword evidence="3" id="KW-1185">Reference proteome</keyword>
<feature type="region of interest" description="Disordered" evidence="1">
    <location>
        <begin position="335"/>
        <end position="354"/>
    </location>
</feature>
<proteinExistence type="predicted"/>
<dbReference type="EMBL" id="JARKIB010000071">
    <property type="protein sequence ID" value="KAJ7748935.1"/>
    <property type="molecule type" value="Genomic_DNA"/>
</dbReference>
<dbReference type="Proteomes" id="UP001215598">
    <property type="component" value="Unassembled WGS sequence"/>
</dbReference>
<protein>
    <submittedName>
        <fullName evidence="2">Uncharacterized protein</fullName>
    </submittedName>
</protein>
<sequence length="354" mass="39361">MPQFQTSDVRATPPNPEDIASDLSPVISQERNPAPDIAHSAQTNPNGEALDLVTQELAVMCHPLSSLDRGLVVRATHNATEDSDAEDIKDGRRKHVIWISRRTGLSNLNCPFIQDCGIRWEAAMRKVTGCKSPTPAATTPEDLPQTQPPESKFWPTLIILGSLRPTWLRYSGFHAGTLAHVNGTGGNPLYFTRELWPKESSIDPDVFVESLSTIPKLLLMECLRLWVTLLYFWRGTVPQEQCIEHASGPAWKNSPVALYLLAHSIIQKARQPSIVVKLQKKEQILWEFELIQTTPMPNQSLHGLALRWETCAMTLAKAARKGEIARLARLRERSIANTGTNEATRRGSPSNDSG</sequence>
<evidence type="ECO:0000256" key="1">
    <source>
        <dbReference type="SAM" id="MobiDB-lite"/>
    </source>
</evidence>
<feature type="region of interest" description="Disordered" evidence="1">
    <location>
        <begin position="1"/>
        <end position="22"/>
    </location>
</feature>
<reference evidence="2" key="1">
    <citation type="submission" date="2023-03" db="EMBL/GenBank/DDBJ databases">
        <title>Massive genome expansion in bonnet fungi (Mycena s.s.) driven by repeated elements and novel gene families across ecological guilds.</title>
        <authorList>
            <consortium name="Lawrence Berkeley National Laboratory"/>
            <person name="Harder C.B."/>
            <person name="Miyauchi S."/>
            <person name="Viragh M."/>
            <person name="Kuo A."/>
            <person name="Thoen E."/>
            <person name="Andreopoulos B."/>
            <person name="Lu D."/>
            <person name="Skrede I."/>
            <person name="Drula E."/>
            <person name="Henrissat B."/>
            <person name="Morin E."/>
            <person name="Kohler A."/>
            <person name="Barry K."/>
            <person name="LaButti K."/>
            <person name="Morin E."/>
            <person name="Salamov A."/>
            <person name="Lipzen A."/>
            <person name="Mereny Z."/>
            <person name="Hegedus B."/>
            <person name="Baldrian P."/>
            <person name="Stursova M."/>
            <person name="Weitz H."/>
            <person name="Taylor A."/>
            <person name="Grigoriev I.V."/>
            <person name="Nagy L.G."/>
            <person name="Martin F."/>
            <person name="Kauserud H."/>
        </authorList>
    </citation>
    <scope>NUCLEOTIDE SEQUENCE</scope>
    <source>
        <strain evidence="2">CBHHK182m</strain>
    </source>
</reference>